<organism evidence="1 2">
    <name type="scientific">Ditylenchus dipsaci</name>
    <dbReference type="NCBI Taxonomy" id="166011"/>
    <lineage>
        <taxon>Eukaryota</taxon>
        <taxon>Metazoa</taxon>
        <taxon>Ecdysozoa</taxon>
        <taxon>Nematoda</taxon>
        <taxon>Chromadorea</taxon>
        <taxon>Rhabditida</taxon>
        <taxon>Tylenchina</taxon>
        <taxon>Tylenchomorpha</taxon>
        <taxon>Sphaerularioidea</taxon>
        <taxon>Anguinidae</taxon>
        <taxon>Anguininae</taxon>
        <taxon>Ditylenchus</taxon>
    </lineage>
</organism>
<reference evidence="2" key="1">
    <citation type="submission" date="2022-11" db="UniProtKB">
        <authorList>
            <consortium name="WormBaseParasite"/>
        </authorList>
    </citation>
    <scope>IDENTIFICATION</scope>
</reference>
<accession>A0A915DG24</accession>
<dbReference type="Proteomes" id="UP000887574">
    <property type="component" value="Unplaced"/>
</dbReference>
<dbReference type="AlphaFoldDB" id="A0A915DG24"/>
<sequence length="288" mass="31971">MHVPLLQAVLHYIKDLGKGMINRYKEDEVFRSLIRAVLALPLLPPDLVELIWECFEDASSLTSDSVAVKPLHLWIFIARHKNKNAAEAYIPSSRGVTELSPAGQLSSLRFSTKASISTGSRVVRIEGGASGKRRIGSMKRSMIAVGICNEDEEIAICASVDYGDFYRCKISDLRVAPKLSQVITRRFAFLKHFSSIPGYRCCLDISKKPFGGFPSSTAGLQSALCGESPIDDTRLKTRFLSYDNEYDAFTVDVFRRMGPSANYFHGENNYLSVDEICSDGHIGRESSI</sequence>
<dbReference type="WBParaSite" id="jg19159">
    <property type="protein sequence ID" value="jg19159"/>
    <property type="gene ID" value="jg19159"/>
</dbReference>
<keyword evidence="1" id="KW-1185">Reference proteome</keyword>
<proteinExistence type="predicted"/>
<evidence type="ECO:0000313" key="1">
    <source>
        <dbReference type="Proteomes" id="UP000887574"/>
    </source>
</evidence>
<evidence type="ECO:0000313" key="2">
    <source>
        <dbReference type="WBParaSite" id="jg19159"/>
    </source>
</evidence>
<name>A0A915DG24_9BILA</name>
<protein>
    <submittedName>
        <fullName evidence="2">Uncharacterized protein</fullName>
    </submittedName>
</protein>